<gene>
    <name evidence="2" type="ORF">LAZ67_7002527</name>
</gene>
<organism evidence="2 3">
    <name type="scientific">Cordylochernes scorpioides</name>
    <dbReference type="NCBI Taxonomy" id="51811"/>
    <lineage>
        <taxon>Eukaryota</taxon>
        <taxon>Metazoa</taxon>
        <taxon>Ecdysozoa</taxon>
        <taxon>Arthropoda</taxon>
        <taxon>Chelicerata</taxon>
        <taxon>Arachnida</taxon>
        <taxon>Pseudoscorpiones</taxon>
        <taxon>Cheliferoidea</taxon>
        <taxon>Chernetidae</taxon>
        <taxon>Cordylochernes</taxon>
    </lineage>
</organism>
<feature type="region of interest" description="Disordered" evidence="1">
    <location>
        <begin position="470"/>
        <end position="512"/>
    </location>
</feature>
<evidence type="ECO:0000256" key="1">
    <source>
        <dbReference type="SAM" id="MobiDB-lite"/>
    </source>
</evidence>
<dbReference type="Proteomes" id="UP001235939">
    <property type="component" value="Chromosome 07"/>
</dbReference>
<evidence type="ECO:0000313" key="3">
    <source>
        <dbReference type="Proteomes" id="UP001235939"/>
    </source>
</evidence>
<reference evidence="2 3" key="1">
    <citation type="submission" date="2022-01" db="EMBL/GenBank/DDBJ databases">
        <title>A chromosomal length assembly of Cordylochernes scorpioides.</title>
        <authorList>
            <person name="Zeh D."/>
            <person name="Zeh J."/>
        </authorList>
    </citation>
    <scope>NUCLEOTIDE SEQUENCE [LARGE SCALE GENOMIC DNA]</scope>
    <source>
        <strain evidence="2">IN4F17</strain>
        <tissue evidence="2">Whole Body</tissue>
    </source>
</reference>
<accession>A0ABY6KPW1</accession>
<proteinExistence type="predicted"/>
<dbReference type="EMBL" id="CP092869">
    <property type="protein sequence ID" value="UYV70327.1"/>
    <property type="molecule type" value="Genomic_DNA"/>
</dbReference>
<sequence length="604" mass="67165">METRPELLEEEDEENCQDLPYRELIGGLLYISQRTRPDIAYAMSPVIVAVYACGVDVEKGPIRQQLWNAPPCDNVESWFGAQSRMIPEAVMNGRPMTYVSDDPNDLVTISPSMFLQEQTDVEFPECQNMGSNPTTQKLRYLNKLREELKSRFRKEYLSLLVQRNRRIYNPKLQAGDVVLVVVAVDGHANSRRNWADCPELNDHLIERQDVSFTKVEHRRKRPGDSEAAGRKAKRGCVQAAAAKQVLTERPMPKSKVQECTTTRQKQAAFRARSAAGKAEQCVYLEFCPDFSQAQYFLALEAKLGKGSVYQLAKMEGHILVGLSSVQLADKLIEEGLDIEDATLRAFPLKKRAERIVLGNVPFFVEDADLVAALRPYGQVTSIVQKMMEMGGSSWADALQDAFITLKDGVKLSQTPGWTQGHKRANCLGKTGLQERHLLLPVDAPLVPTAVPSKPPPKSNALPPPVAALPPAVSVVADPPPSDTEKTEEAVGLSTPPSEKQDKPKASESSQERRAMAEFQMDFLLKNDKASRVVDSIQKLGLEREHLLQALTHNGNMDRLLAQSNAEQKVAIDTLATALMALTDNTRNTLYKKLSRARNSARQLK</sequence>
<protein>
    <submittedName>
        <fullName evidence="2">Uncharacterized protein</fullName>
    </submittedName>
</protein>
<evidence type="ECO:0000313" key="2">
    <source>
        <dbReference type="EMBL" id="UYV70327.1"/>
    </source>
</evidence>
<name>A0ABY6KPW1_9ARAC</name>
<feature type="compositionally biased region" description="Basic and acidic residues" evidence="1">
    <location>
        <begin position="498"/>
        <end position="512"/>
    </location>
</feature>
<keyword evidence="3" id="KW-1185">Reference proteome</keyword>